<comment type="caution">
    <text evidence="1">The sequence shown here is derived from an EMBL/GenBank/DDBJ whole genome shotgun (WGS) entry which is preliminary data.</text>
</comment>
<dbReference type="AlphaFoldDB" id="A0A532V9X4"/>
<gene>
    <name evidence="1" type="ORF">CEE36_02290</name>
</gene>
<organism evidence="1 2">
    <name type="scientific">candidate division TA06 bacterium B3_TA06</name>
    <dbReference type="NCBI Taxonomy" id="2012487"/>
    <lineage>
        <taxon>Bacteria</taxon>
        <taxon>Bacteria division TA06</taxon>
    </lineage>
</organism>
<name>A0A532V9X4_UNCT6</name>
<dbReference type="EMBL" id="NJBO01000002">
    <property type="protein sequence ID" value="TKJ43968.1"/>
    <property type="molecule type" value="Genomic_DNA"/>
</dbReference>
<sequence>MAFAVKIETCPQCGSKDTQNLVRVEAGCPVRVYVRCAKCQTFVARYTLERYASDKTYESLLKTSRRGGCLIASRSRAQELEGFSSKVEAEFKETIAVPPTELKVEEIIWKLET</sequence>
<proteinExistence type="predicted"/>
<evidence type="ECO:0000313" key="1">
    <source>
        <dbReference type="EMBL" id="TKJ43968.1"/>
    </source>
</evidence>
<accession>A0A532V9X4</accession>
<evidence type="ECO:0000313" key="2">
    <source>
        <dbReference type="Proteomes" id="UP000317778"/>
    </source>
</evidence>
<protein>
    <submittedName>
        <fullName evidence="1">Uncharacterized protein</fullName>
    </submittedName>
</protein>
<dbReference type="Proteomes" id="UP000317778">
    <property type="component" value="Unassembled WGS sequence"/>
</dbReference>
<reference evidence="1 2" key="1">
    <citation type="submission" date="2017-06" db="EMBL/GenBank/DDBJ databases">
        <title>Novel microbial phyla capable of carbon fixation and sulfur reduction in deep-sea sediments.</title>
        <authorList>
            <person name="Huang J."/>
            <person name="Baker B."/>
            <person name="Wang Y."/>
        </authorList>
    </citation>
    <scope>NUCLEOTIDE SEQUENCE [LARGE SCALE GENOMIC DNA]</scope>
    <source>
        <strain evidence="1">B3_TA06</strain>
    </source>
</reference>